<evidence type="ECO:0000256" key="1">
    <source>
        <dbReference type="ARBA" id="ARBA00006068"/>
    </source>
</evidence>
<keyword evidence="2" id="KW-1133">Transmembrane helix</keyword>
<feature type="domain" description="Cell envelope-related transcriptional attenuator" evidence="3">
    <location>
        <begin position="106"/>
        <end position="276"/>
    </location>
</feature>
<dbReference type="Pfam" id="PF03816">
    <property type="entry name" value="LytR_cpsA_psr"/>
    <property type="match status" value="1"/>
</dbReference>
<comment type="similarity">
    <text evidence="1">Belongs to the LytR/CpsA/Psr (LCP) family.</text>
</comment>
<gene>
    <name evidence="4" type="ORF">J2Z37_003680</name>
</gene>
<protein>
    <submittedName>
        <fullName evidence="4">LCP family protein required for cell wall assembly</fullName>
    </submittedName>
</protein>
<dbReference type="Proteomes" id="UP001519343">
    <property type="component" value="Unassembled WGS sequence"/>
</dbReference>
<proteinExistence type="inferred from homology"/>
<feature type="transmembrane region" description="Helical" evidence="2">
    <location>
        <begin position="24"/>
        <end position="46"/>
    </location>
</feature>
<evidence type="ECO:0000259" key="3">
    <source>
        <dbReference type="Pfam" id="PF03816"/>
    </source>
</evidence>
<reference evidence="4 5" key="1">
    <citation type="submission" date="2021-03" db="EMBL/GenBank/DDBJ databases">
        <title>Genomic Encyclopedia of Type Strains, Phase IV (KMG-IV): sequencing the most valuable type-strain genomes for metagenomic binning, comparative biology and taxonomic classification.</title>
        <authorList>
            <person name="Goeker M."/>
        </authorList>
    </citation>
    <scope>NUCLEOTIDE SEQUENCE [LARGE SCALE GENOMIC DNA]</scope>
    <source>
        <strain evidence="4 5">DSM 24738</strain>
    </source>
</reference>
<dbReference type="Gene3D" id="3.40.630.190">
    <property type="entry name" value="LCP protein"/>
    <property type="match status" value="1"/>
</dbReference>
<dbReference type="PANTHER" id="PTHR33392">
    <property type="entry name" value="POLYISOPRENYL-TEICHOIC ACID--PEPTIDOGLYCAN TEICHOIC ACID TRANSFERASE TAGU"/>
    <property type="match status" value="1"/>
</dbReference>
<keyword evidence="5" id="KW-1185">Reference proteome</keyword>
<sequence length="361" mass="41054">MPTPTRPGQNIPRRRRRKKKRLRFLIFNALIFSLIIGISAVGYASWRIDQAFDEMVIPSTEKVQVSKSAGAVKTVQAEAEQEEEKDTFSVLILGRDYRPETGTNLTDVMIVATIDKKNGKASMASIPRDTKVYFPEIDHRAKANEAFNLGEHLRKQEEAEGKQPTVDGSMLAKQMAEDVFDIPIDRFVVVDFESFKAIVDAVGGITVDVERDMIYNDPNDGTHINLRAGRQHLNGQNALNWVRHRKDDRGENFYSSDFDRNRRQKEAIKAIASELTSFKGATKLFDVMDAMADHIRTDLSKDELKSLFLSLRNFSLDGIQTLETPNVYWDSAELQTVIPKEDRQLIHEELQDVLEGKEKPE</sequence>
<dbReference type="InterPro" id="IPR050922">
    <property type="entry name" value="LytR/CpsA/Psr_CW_biosynth"/>
</dbReference>
<dbReference type="EMBL" id="JAGGKT010000012">
    <property type="protein sequence ID" value="MBP1933667.1"/>
    <property type="molecule type" value="Genomic_DNA"/>
</dbReference>
<evidence type="ECO:0000313" key="4">
    <source>
        <dbReference type="EMBL" id="MBP1933667.1"/>
    </source>
</evidence>
<evidence type="ECO:0000313" key="5">
    <source>
        <dbReference type="Proteomes" id="UP001519343"/>
    </source>
</evidence>
<dbReference type="InterPro" id="IPR004474">
    <property type="entry name" value="LytR_CpsA_psr"/>
</dbReference>
<evidence type="ECO:0000256" key="2">
    <source>
        <dbReference type="SAM" id="Phobius"/>
    </source>
</evidence>
<comment type="caution">
    <text evidence="4">The sequence shown here is derived from an EMBL/GenBank/DDBJ whole genome shotgun (WGS) entry which is preliminary data.</text>
</comment>
<dbReference type="PANTHER" id="PTHR33392:SF6">
    <property type="entry name" value="POLYISOPRENYL-TEICHOIC ACID--PEPTIDOGLYCAN TEICHOIC ACID TRANSFERASE TAGU"/>
    <property type="match status" value="1"/>
</dbReference>
<accession>A0ABS4GUE6</accession>
<organism evidence="4 5">
    <name type="scientific">Ammoniphilus resinae</name>
    <dbReference type="NCBI Taxonomy" id="861532"/>
    <lineage>
        <taxon>Bacteria</taxon>
        <taxon>Bacillati</taxon>
        <taxon>Bacillota</taxon>
        <taxon>Bacilli</taxon>
        <taxon>Bacillales</taxon>
        <taxon>Paenibacillaceae</taxon>
        <taxon>Aneurinibacillus group</taxon>
        <taxon>Ammoniphilus</taxon>
    </lineage>
</organism>
<name>A0ABS4GUE6_9BACL</name>
<keyword evidence="2" id="KW-0812">Transmembrane</keyword>
<keyword evidence="2" id="KW-0472">Membrane</keyword>
<dbReference type="NCBIfam" id="TIGR00350">
    <property type="entry name" value="lytR_cpsA_psr"/>
    <property type="match status" value="1"/>
</dbReference>